<comment type="caution">
    <text evidence="2">The sequence shown here is derived from an EMBL/GenBank/DDBJ whole genome shotgun (WGS) entry which is preliminary data.</text>
</comment>
<evidence type="ECO:0000256" key="1">
    <source>
        <dbReference type="SAM" id="Coils"/>
    </source>
</evidence>
<gene>
    <name evidence="2" type="ORF">ABT56_22470</name>
</gene>
<keyword evidence="1" id="KW-0175">Coiled coil</keyword>
<dbReference type="Proteomes" id="UP000036097">
    <property type="component" value="Unassembled WGS sequence"/>
</dbReference>
<proteinExistence type="predicted"/>
<reference evidence="2 3" key="1">
    <citation type="submission" date="2015-05" db="EMBL/GenBank/DDBJ databases">
        <title>Photobacterium galathea sp. nov.</title>
        <authorList>
            <person name="Machado H."/>
            <person name="Gram L."/>
        </authorList>
    </citation>
    <scope>NUCLEOTIDE SEQUENCE [LARGE SCALE GENOMIC DNA]</scope>
    <source>
        <strain evidence="2 3">CGMCC 1.12159</strain>
    </source>
</reference>
<organism evidence="2 3">
    <name type="scientific">Photobacterium aquae</name>
    <dbReference type="NCBI Taxonomy" id="1195763"/>
    <lineage>
        <taxon>Bacteria</taxon>
        <taxon>Pseudomonadati</taxon>
        <taxon>Pseudomonadota</taxon>
        <taxon>Gammaproteobacteria</taxon>
        <taxon>Vibrionales</taxon>
        <taxon>Vibrionaceae</taxon>
        <taxon>Photobacterium</taxon>
    </lineage>
</organism>
<feature type="non-terminal residue" evidence="2">
    <location>
        <position position="1"/>
    </location>
</feature>
<feature type="coiled-coil region" evidence="1">
    <location>
        <begin position="470"/>
        <end position="517"/>
    </location>
</feature>
<evidence type="ECO:0000313" key="2">
    <source>
        <dbReference type="EMBL" id="KLV00838.1"/>
    </source>
</evidence>
<keyword evidence="3" id="KW-1185">Reference proteome</keyword>
<name>A0A0J1GM75_9GAMM</name>
<sequence length="622" mass="69689">EDNRLVQGRKSPTHPQQDRLDLLLAQERKLQHGNTELDSPEAVYNQDTLYALAENPTMTPRVLSPKEKTKVVEPKLKTSVIRLMEREWSGSFRVLQQTMTPPSDAPEPQSGDRYTEQLTPRAVGKIFESGAYVAACHGGFTTFLTLTFTPKQRNRIMGGMVDGEAPYCTLPEPPLPASKRRGARSMLRGRPKLKGTDGAHTPVSIVRNMAGYIEAIGGPYCHIDTTAQDPAATVDILDDGSVKVMNENGEIAGPYTPICFKPEKDFTITKEAETSIGKEVSRFLDGAKKMYQRGWWATYSVEKDAETGAKYCPLSNTYTQVAGHSKPSEFGPTEEPADFHYIWVAECPANEHGEPNMHVHVLLNWQVPENLFEAWAKRLEKLWGNGFANLQRIQKPKAAGSYIIKAVGYAAKGDNADQGLIKGNRYNIARCSRAPGWECIASFEAGNMAAIIKECGYKLEQWKKPLHRSLRRLEKQFDQTIKAKAIAKQAKKPKADLFKLNARLARLETEQKAIRDQMKARGVHASTKNRFCMAFEGEQAENKAYDFLLWAAGARGWSMIPIGESDHLAETATEVRQTARAEYARQYERFLHKRSYWQHVLSDPMTPNTKEPTELQVAAAMA</sequence>
<dbReference type="RefSeq" id="WP_047881145.1">
    <property type="nucleotide sequence ID" value="NZ_LDOT01000063.1"/>
</dbReference>
<accession>A0A0J1GM75</accession>
<evidence type="ECO:0000313" key="3">
    <source>
        <dbReference type="Proteomes" id="UP000036097"/>
    </source>
</evidence>
<protein>
    <submittedName>
        <fullName evidence="2">Uncharacterized protein</fullName>
    </submittedName>
</protein>
<dbReference type="EMBL" id="LDOT01000063">
    <property type="protein sequence ID" value="KLV00838.1"/>
    <property type="molecule type" value="Genomic_DNA"/>
</dbReference>
<dbReference type="AlphaFoldDB" id="A0A0J1GM75"/>
<feature type="non-terminal residue" evidence="2">
    <location>
        <position position="622"/>
    </location>
</feature>